<reference evidence="2" key="1">
    <citation type="submission" date="2021-04" db="EMBL/GenBank/DDBJ databases">
        <title>Oceanospirillales bacteria with DddD are important DMSP degraders in coastal seawater.</title>
        <authorList>
            <person name="Liu J."/>
        </authorList>
    </citation>
    <scope>NUCLEOTIDE SEQUENCE</scope>
    <source>
        <strain evidence="2">GY6</strain>
    </source>
</reference>
<name>A0ABY5GZL4_9GAMM</name>
<dbReference type="Proteomes" id="UP001059950">
    <property type="component" value="Chromosome"/>
</dbReference>
<dbReference type="InterPro" id="IPR021362">
    <property type="entry name" value="DUF2834"/>
</dbReference>
<keyword evidence="1" id="KW-0472">Membrane</keyword>
<evidence type="ECO:0000313" key="3">
    <source>
        <dbReference type="Proteomes" id="UP001059950"/>
    </source>
</evidence>
<dbReference type="Pfam" id="PF11196">
    <property type="entry name" value="DUF2834"/>
    <property type="match status" value="1"/>
</dbReference>
<accession>A0ABY5GZL4</accession>
<protein>
    <submittedName>
        <fullName evidence="2">DUF2834 domain-containing protein</fullName>
    </submittedName>
</protein>
<evidence type="ECO:0000313" key="2">
    <source>
        <dbReference type="EMBL" id="UTW04714.1"/>
    </source>
</evidence>
<feature type="transmembrane region" description="Helical" evidence="1">
    <location>
        <begin position="76"/>
        <end position="96"/>
    </location>
</feature>
<sequence length="114" mass="12434">MKYIYGILCILGIVLPLSMLIPWLSINGLNVVKLYVQVSQDHLSAFAWLDVIVSALALIAFIIYEGRRQGISTLWLPVGGTLAIGVSFGLPMFLLMRELHAETSSATKPGQSDS</sequence>
<keyword evidence="1" id="KW-1133">Transmembrane helix</keyword>
<keyword evidence="3" id="KW-1185">Reference proteome</keyword>
<gene>
    <name evidence="2" type="ORF">KDX31_06865</name>
</gene>
<organism evidence="2 3">
    <name type="scientific">Amphritea atlantica</name>
    <dbReference type="NCBI Taxonomy" id="355243"/>
    <lineage>
        <taxon>Bacteria</taxon>
        <taxon>Pseudomonadati</taxon>
        <taxon>Pseudomonadota</taxon>
        <taxon>Gammaproteobacteria</taxon>
        <taxon>Oceanospirillales</taxon>
        <taxon>Oceanospirillaceae</taxon>
        <taxon>Amphritea</taxon>
    </lineage>
</organism>
<feature type="transmembrane region" description="Helical" evidence="1">
    <location>
        <begin position="7"/>
        <end position="25"/>
    </location>
</feature>
<keyword evidence="1" id="KW-0812">Transmembrane</keyword>
<evidence type="ECO:0000256" key="1">
    <source>
        <dbReference type="SAM" id="Phobius"/>
    </source>
</evidence>
<dbReference type="EMBL" id="CP073344">
    <property type="protein sequence ID" value="UTW04714.1"/>
    <property type="molecule type" value="Genomic_DNA"/>
</dbReference>
<feature type="transmembrane region" description="Helical" evidence="1">
    <location>
        <begin position="45"/>
        <end position="64"/>
    </location>
</feature>
<proteinExistence type="predicted"/>